<feature type="domain" description="Major facilitator superfamily (MFS) profile" evidence="15">
    <location>
        <begin position="17"/>
        <end position="460"/>
    </location>
</feature>
<dbReference type="GO" id="GO:0070837">
    <property type="term" value="P:dehydroascorbic acid transport"/>
    <property type="evidence" value="ECO:0007669"/>
    <property type="project" value="TreeGrafter"/>
</dbReference>
<feature type="transmembrane region" description="Helical" evidence="14">
    <location>
        <begin position="65"/>
        <end position="85"/>
    </location>
</feature>
<reference evidence="16 17" key="1">
    <citation type="submission" date="2024-05" db="EMBL/GenBank/DDBJ databases">
        <title>A high-quality chromosomal-level genome assembly of Topmouth culter (Culter alburnus).</title>
        <authorList>
            <person name="Zhao H."/>
        </authorList>
    </citation>
    <scope>NUCLEOTIDE SEQUENCE [LARGE SCALE GENOMIC DNA]</scope>
    <source>
        <strain evidence="16">CATC2023</strain>
        <tissue evidence="16">Muscle</tissue>
    </source>
</reference>
<dbReference type="PROSITE" id="PS50850">
    <property type="entry name" value="MFS"/>
    <property type="match status" value="1"/>
</dbReference>
<dbReference type="SUPFAM" id="SSF103473">
    <property type="entry name" value="MFS general substrate transporter"/>
    <property type="match status" value="1"/>
</dbReference>
<comment type="subcellular location">
    <subcellularLocation>
        <location evidence="2">Cell membrane</location>
        <location evidence="2">Sarcolemma</location>
    </subcellularLocation>
    <subcellularLocation>
        <location evidence="3">Cell membrane</location>
        <topology evidence="3">Multi-pass membrane protein</topology>
    </subcellularLocation>
</comment>
<evidence type="ECO:0000313" key="17">
    <source>
        <dbReference type="Proteomes" id="UP001479290"/>
    </source>
</evidence>
<dbReference type="InterPro" id="IPR005829">
    <property type="entry name" value="Sugar_transporter_CS"/>
</dbReference>
<dbReference type="PROSITE" id="PS00217">
    <property type="entry name" value="SUGAR_TRANSPORT_2"/>
    <property type="match status" value="1"/>
</dbReference>
<comment type="similarity">
    <text evidence="4">Belongs to the major facilitator superfamily. Sugar transporter (TC 2.A.1.1) family. Glucose transporter subfamily.</text>
</comment>
<dbReference type="Proteomes" id="UP001479290">
    <property type="component" value="Unassembled WGS sequence"/>
</dbReference>
<evidence type="ECO:0000259" key="15">
    <source>
        <dbReference type="PROSITE" id="PS50850"/>
    </source>
</evidence>
<proteinExistence type="inferred from homology"/>
<feature type="transmembrane region" description="Helical" evidence="14">
    <location>
        <begin position="312"/>
        <end position="332"/>
    </location>
</feature>
<gene>
    <name evidence="16" type="ORF">ABG768_003594</name>
</gene>
<evidence type="ECO:0000256" key="8">
    <source>
        <dbReference type="ARBA" id="ARBA00022597"/>
    </source>
</evidence>
<keyword evidence="7" id="KW-1003">Cell membrane</keyword>
<keyword evidence="8" id="KW-0762">Sugar transport</keyword>
<evidence type="ECO:0000256" key="6">
    <source>
        <dbReference type="ARBA" id="ARBA00022448"/>
    </source>
</evidence>
<keyword evidence="17" id="KW-1185">Reference proteome</keyword>
<feature type="transmembrane region" description="Helical" evidence="14">
    <location>
        <begin position="157"/>
        <end position="175"/>
    </location>
</feature>
<keyword evidence="10 14" id="KW-1133">Transmembrane helix</keyword>
<dbReference type="FunFam" id="1.20.1250.20:FF:001511">
    <property type="entry name" value="Solute carrier family 2, facilitated glucose transporter member 5"/>
    <property type="match status" value="1"/>
</dbReference>
<comment type="caution">
    <text evidence="16">The sequence shown here is derived from an EMBL/GenBank/DDBJ whole genome shotgun (WGS) entry which is preliminary data.</text>
</comment>
<evidence type="ECO:0000256" key="1">
    <source>
        <dbReference type="ARBA" id="ARBA00000590"/>
    </source>
</evidence>
<dbReference type="GO" id="GO:0055056">
    <property type="term" value="F:D-glucose transmembrane transporter activity"/>
    <property type="evidence" value="ECO:0007669"/>
    <property type="project" value="TreeGrafter"/>
</dbReference>
<feature type="transmembrane region" description="Helical" evidence="14">
    <location>
        <begin position="367"/>
        <end position="385"/>
    </location>
</feature>
<feature type="transmembrane region" description="Helical" evidence="14">
    <location>
        <begin position="187"/>
        <end position="209"/>
    </location>
</feature>
<evidence type="ECO:0000256" key="7">
    <source>
        <dbReference type="ARBA" id="ARBA00022475"/>
    </source>
</evidence>
<feature type="transmembrane region" description="Helical" evidence="14">
    <location>
        <begin position="274"/>
        <end position="300"/>
    </location>
</feature>
<evidence type="ECO:0000256" key="4">
    <source>
        <dbReference type="ARBA" id="ARBA00007004"/>
    </source>
</evidence>
<evidence type="ECO:0000256" key="3">
    <source>
        <dbReference type="ARBA" id="ARBA00004651"/>
    </source>
</evidence>
<evidence type="ECO:0000256" key="5">
    <source>
        <dbReference type="ARBA" id="ARBA00015973"/>
    </source>
</evidence>
<accession>A0AAW1ZYR9</accession>
<dbReference type="InterPro" id="IPR020846">
    <property type="entry name" value="MFS_dom"/>
</dbReference>
<dbReference type="InterPro" id="IPR005828">
    <property type="entry name" value="MFS_sugar_transport-like"/>
</dbReference>
<evidence type="ECO:0000256" key="2">
    <source>
        <dbReference type="ARBA" id="ARBA00004135"/>
    </source>
</evidence>
<evidence type="ECO:0000256" key="13">
    <source>
        <dbReference type="ARBA" id="ARBA00031099"/>
    </source>
</evidence>
<feature type="transmembrane region" description="Helical" evidence="14">
    <location>
        <begin position="436"/>
        <end position="456"/>
    </location>
</feature>
<evidence type="ECO:0000256" key="12">
    <source>
        <dbReference type="ARBA" id="ARBA00029961"/>
    </source>
</evidence>
<dbReference type="AlphaFoldDB" id="A0AAW1ZYR9"/>
<keyword evidence="6" id="KW-0813">Transport</keyword>
<feature type="transmembrane region" description="Helical" evidence="14">
    <location>
        <begin position="121"/>
        <end position="145"/>
    </location>
</feature>
<organism evidence="16 17">
    <name type="scientific">Culter alburnus</name>
    <name type="common">Topmouth culter</name>
    <dbReference type="NCBI Taxonomy" id="194366"/>
    <lineage>
        <taxon>Eukaryota</taxon>
        <taxon>Metazoa</taxon>
        <taxon>Chordata</taxon>
        <taxon>Craniata</taxon>
        <taxon>Vertebrata</taxon>
        <taxon>Euteleostomi</taxon>
        <taxon>Actinopterygii</taxon>
        <taxon>Neopterygii</taxon>
        <taxon>Teleostei</taxon>
        <taxon>Ostariophysi</taxon>
        <taxon>Cypriniformes</taxon>
        <taxon>Xenocyprididae</taxon>
        <taxon>Xenocypridinae</taxon>
        <taxon>Culter</taxon>
    </lineage>
</organism>
<dbReference type="GO" id="GO:0005353">
    <property type="term" value="F:fructose transmembrane transporter activity"/>
    <property type="evidence" value="ECO:0007669"/>
    <property type="project" value="UniProtKB-ARBA"/>
</dbReference>
<dbReference type="InterPro" id="IPR036259">
    <property type="entry name" value="MFS_trans_sf"/>
</dbReference>
<evidence type="ECO:0000256" key="10">
    <source>
        <dbReference type="ARBA" id="ARBA00022989"/>
    </source>
</evidence>
<keyword evidence="9 14" id="KW-0812">Transmembrane</keyword>
<dbReference type="GO" id="GO:1990539">
    <property type="term" value="P:fructose import across plasma membrane"/>
    <property type="evidence" value="ECO:0007669"/>
    <property type="project" value="UniProtKB-ARBA"/>
</dbReference>
<dbReference type="PANTHER" id="PTHR23503:SF130">
    <property type="entry name" value="SOLUTE CARRIER FAMILY 2 (FACILITATED GLUCOSE TRANSPORTER), MEMBER 9-LIKE 1"/>
    <property type="match status" value="1"/>
</dbReference>
<dbReference type="InterPro" id="IPR045263">
    <property type="entry name" value="GLUT"/>
</dbReference>
<protein>
    <recommendedName>
        <fullName evidence="5">Solute carrier family 2, facilitated glucose transporter member 5</fullName>
    </recommendedName>
    <alternativeName>
        <fullName evidence="13">Fructose transporter</fullName>
    </alternativeName>
    <alternativeName>
        <fullName evidence="12">Glucose transporter type 5, small intestine</fullName>
    </alternativeName>
</protein>
<dbReference type="Pfam" id="PF00083">
    <property type="entry name" value="Sugar_tr"/>
    <property type="match status" value="1"/>
</dbReference>
<evidence type="ECO:0000256" key="9">
    <source>
        <dbReference type="ARBA" id="ARBA00022692"/>
    </source>
</evidence>
<dbReference type="EMBL" id="JAWDJR010000011">
    <property type="protein sequence ID" value="KAK9966486.1"/>
    <property type="molecule type" value="Genomic_DNA"/>
</dbReference>
<feature type="transmembrane region" description="Helical" evidence="14">
    <location>
        <begin position="339"/>
        <end position="361"/>
    </location>
</feature>
<feature type="transmembrane region" description="Helical" evidence="14">
    <location>
        <begin position="12"/>
        <end position="30"/>
    </location>
</feature>
<sequence length="491" mass="54277">MKNVLKELVGGKALIFIIVLGLGGSFQNGFHLTAISSPSPYIQSFINSSWTYHYGDVPGEKTVTFIWSAVVALYAFGGLIGSMTFRLLTSHLGRKGTMLLNSAIAVVASVIMYISKPTYSFELILVARFLFGFIAGLGGNVHVIYLGESSPKKIRGMVTLTASTFSSLGKLAGQFAVLREILGREEWWNILLCIPTFFCVVQLAVLPFFPDAPRYILIEKGNTEQCRKALQCLWGPGDYKLEIEDMSEEQAFIGEEHNKSLLDLLKDKRLRWPVLSLLVITGCIQFSGVSAVTVFSFNIFLEAGIPEDKIRYVTLGIGASEILISITCGLFIESVGRRALMWTGFGGMSVIMALITVTLYLKDYSPVIPYITVILIFLFIIFHEAGPAGIAPSLANELFIQSYRPAAFVFTGFLRWLGFTILGFIFPFLIAVLKSLSFVLFSCVCLIAALYVFFILPETKGKTPLEISREFKNIRACGSSKEDVMCLETKL</sequence>
<evidence type="ECO:0000256" key="14">
    <source>
        <dbReference type="SAM" id="Phobius"/>
    </source>
</evidence>
<feature type="transmembrane region" description="Helical" evidence="14">
    <location>
        <begin position="406"/>
        <end position="430"/>
    </location>
</feature>
<comment type="catalytic activity">
    <reaction evidence="1">
        <text>D-fructose(out) = D-fructose(in)</text>
        <dbReference type="Rhea" id="RHEA:60372"/>
        <dbReference type="ChEBI" id="CHEBI:37721"/>
    </reaction>
</comment>
<name>A0AAW1ZYR9_CULAL</name>
<keyword evidence="11 14" id="KW-0472">Membrane</keyword>
<evidence type="ECO:0000313" key="16">
    <source>
        <dbReference type="EMBL" id="KAK9966486.1"/>
    </source>
</evidence>
<dbReference type="GO" id="GO:0042383">
    <property type="term" value="C:sarcolemma"/>
    <property type="evidence" value="ECO:0007669"/>
    <property type="project" value="UniProtKB-SubCell"/>
</dbReference>
<evidence type="ECO:0000256" key="11">
    <source>
        <dbReference type="ARBA" id="ARBA00023136"/>
    </source>
</evidence>
<dbReference type="Gene3D" id="1.20.1250.20">
    <property type="entry name" value="MFS general substrate transporter like domains"/>
    <property type="match status" value="1"/>
</dbReference>
<dbReference type="PANTHER" id="PTHR23503">
    <property type="entry name" value="SOLUTE CARRIER FAMILY 2"/>
    <property type="match status" value="1"/>
</dbReference>
<dbReference type="GO" id="GO:0046323">
    <property type="term" value="P:D-glucose import"/>
    <property type="evidence" value="ECO:0007669"/>
    <property type="project" value="TreeGrafter"/>
</dbReference>
<feature type="transmembrane region" description="Helical" evidence="14">
    <location>
        <begin position="97"/>
        <end position="115"/>
    </location>
</feature>